<reference evidence="3 4" key="1">
    <citation type="submission" date="2020-10" db="EMBL/GenBank/DDBJ databases">
        <title>The Coptis chinensis genome and diversification of protoberbering-type alkaloids.</title>
        <authorList>
            <person name="Wang B."/>
            <person name="Shu S."/>
            <person name="Song C."/>
            <person name="Liu Y."/>
        </authorList>
    </citation>
    <scope>NUCLEOTIDE SEQUENCE [LARGE SCALE GENOMIC DNA]</scope>
    <source>
        <strain evidence="3">HL-2020</strain>
        <tissue evidence="3">Leaf</tissue>
    </source>
</reference>
<proteinExistence type="predicted"/>
<feature type="transmembrane region" description="Helical" evidence="1">
    <location>
        <begin position="141"/>
        <end position="160"/>
    </location>
</feature>
<keyword evidence="1" id="KW-1133">Transmembrane helix</keyword>
<dbReference type="EMBL" id="JADFTS010000005">
    <property type="protein sequence ID" value="KAF9605719.1"/>
    <property type="molecule type" value="Genomic_DNA"/>
</dbReference>
<evidence type="ECO:0000256" key="1">
    <source>
        <dbReference type="SAM" id="Phobius"/>
    </source>
</evidence>
<accession>A0A835HVW9</accession>
<evidence type="ECO:0000313" key="3">
    <source>
        <dbReference type="EMBL" id="KAF9605719.1"/>
    </source>
</evidence>
<dbReference type="GO" id="GO:0008270">
    <property type="term" value="F:zinc ion binding"/>
    <property type="evidence" value="ECO:0007669"/>
    <property type="project" value="InterPro"/>
</dbReference>
<keyword evidence="1" id="KW-0472">Membrane</keyword>
<comment type="caution">
    <text evidence="3">The sequence shown here is derived from an EMBL/GenBank/DDBJ whole genome shotgun (WGS) entry which is preliminary data.</text>
</comment>
<keyword evidence="4" id="KW-1185">Reference proteome</keyword>
<gene>
    <name evidence="3" type="ORF">IFM89_018062</name>
</gene>
<organism evidence="3 4">
    <name type="scientific">Coptis chinensis</name>
    <dbReference type="NCBI Taxonomy" id="261450"/>
    <lineage>
        <taxon>Eukaryota</taxon>
        <taxon>Viridiplantae</taxon>
        <taxon>Streptophyta</taxon>
        <taxon>Embryophyta</taxon>
        <taxon>Tracheophyta</taxon>
        <taxon>Spermatophyta</taxon>
        <taxon>Magnoliopsida</taxon>
        <taxon>Ranunculales</taxon>
        <taxon>Ranunculaceae</taxon>
        <taxon>Coptidoideae</taxon>
        <taxon>Coptis</taxon>
    </lineage>
</organism>
<dbReference type="AlphaFoldDB" id="A0A835HVW9"/>
<keyword evidence="1" id="KW-0812">Transmembrane</keyword>
<evidence type="ECO:0000313" key="4">
    <source>
        <dbReference type="Proteomes" id="UP000631114"/>
    </source>
</evidence>
<dbReference type="InterPro" id="IPR032867">
    <property type="entry name" value="DYW_dom"/>
</dbReference>
<dbReference type="Proteomes" id="UP000631114">
    <property type="component" value="Unassembled WGS sequence"/>
</dbReference>
<dbReference type="OrthoDB" id="757982at2759"/>
<dbReference type="Pfam" id="PF14432">
    <property type="entry name" value="DYW_deaminase"/>
    <property type="match status" value="1"/>
</dbReference>
<evidence type="ECO:0000259" key="2">
    <source>
        <dbReference type="Pfam" id="PF14432"/>
    </source>
</evidence>
<name>A0A835HVW9_9MAGN</name>
<feature type="domain" description="DYW" evidence="2">
    <location>
        <begin position="5"/>
        <end position="51"/>
    </location>
</feature>
<protein>
    <recommendedName>
        <fullName evidence="2">DYW domain-containing protein</fullName>
    </recommendedName>
</protein>
<sequence>MKEEGFVPKTDYVLHDVEEEQKEQNLSYHSEKLAIAFWIIATPTGTPIKVKSFPLAKSLNKTAIRKGHILGKPVQLILGRSQVEWERMNSGIFLYWHGRLIEAKATTMELMERVGALSRQTKKYQTEAEGLRAEKRKDEEIVHYYMVYLMYPFVFGYAGMLQRIHDGSWVTKKSETGRWLIGG</sequence>